<keyword evidence="1" id="KW-1133">Transmembrane helix</keyword>
<reference evidence="3" key="1">
    <citation type="submission" date="2022-07" db="EMBL/GenBank/DDBJ databases">
        <title>Phylogenomic reconstructions and comparative analyses of Kickxellomycotina fungi.</title>
        <authorList>
            <person name="Reynolds N.K."/>
            <person name="Stajich J.E."/>
            <person name="Barry K."/>
            <person name="Grigoriev I.V."/>
            <person name="Crous P."/>
            <person name="Smith M.E."/>
        </authorList>
    </citation>
    <scope>NUCLEOTIDE SEQUENCE</scope>
    <source>
        <strain evidence="3">NBRC 32514</strain>
    </source>
</reference>
<dbReference type="PANTHER" id="PTHR40368:SF1">
    <property type="entry name" value="YALI0F14399P"/>
    <property type="match status" value="1"/>
</dbReference>
<dbReference type="AlphaFoldDB" id="A0A9W8CTP2"/>
<evidence type="ECO:0000256" key="1">
    <source>
        <dbReference type="SAM" id="Phobius"/>
    </source>
</evidence>
<comment type="caution">
    <text evidence="3">The sequence shown here is derived from an EMBL/GenBank/DDBJ whole genome shotgun (WGS) entry which is preliminary data.</text>
</comment>
<evidence type="ECO:0000313" key="3">
    <source>
        <dbReference type="EMBL" id="KAJ1723388.1"/>
    </source>
</evidence>
<feature type="chain" id="PRO_5040926859" evidence="2">
    <location>
        <begin position="20"/>
        <end position="254"/>
    </location>
</feature>
<dbReference type="Proteomes" id="UP001149813">
    <property type="component" value="Unassembled WGS sequence"/>
</dbReference>
<keyword evidence="1" id="KW-0812">Transmembrane</keyword>
<accession>A0A9W8CTP2</accession>
<dbReference type="PANTHER" id="PTHR40368">
    <property type="entry name" value="YALI0F14399P"/>
    <property type="match status" value="1"/>
</dbReference>
<keyword evidence="2" id="KW-0732">Signal</keyword>
<gene>
    <name evidence="3" type="ORF">LPJ53_002252</name>
</gene>
<feature type="transmembrane region" description="Helical" evidence="1">
    <location>
        <begin position="196"/>
        <end position="222"/>
    </location>
</feature>
<protein>
    <submittedName>
        <fullName evidence="3">Uncharacterized protein</fullName>
    </submittedName>
</protein>
<sequence>MRFSLLYTLGLVLVGTAATGRHTPANDEFKLGDSIKVECAQVDDNGLEVTGPNGMAQWITPTCVETRRPLTVYYGRDGPIQCSVQASDDFQQTLVSSLLKPLRCRVKRNQLKYPEYLEMSLRVEWVRGRGGTRRIGGNFNGMFHGQRGNLVAASIYPVVDQALPETVGGVSTMQFNLRWYEGMSVLMANKRHEEEFIIQPVVALMFCILTACFVYVVGRVYVEGSVIPRILREAAAKNALGNNNEDGTEAKKTK</sequence>
<dbReference type="OrthoDB" id="18530at2759"/>
<proteinExistence type="predicted"/>
<name>A0A9W8CTP2_9FUNG</name>
<evidence type="ECO:0000313" key="4">
    <source>
        <dbReference type="Proteomes" id="UP001149813"/>
    </source>
</evidence>
<organism evidence="3 4">
    <name type="scientific">Coemansia erecta</name>
    <dbReference type="NCBI Taxonomy" id="147472"/>
    <lineage>
        <taxon>Eukaryota</taxon>
        <taxon>Fungi</taxon>
        <taxon>Fungi incertae sedis</taxon>
        <taxon>Zoopagomycota</taxon>
        <taxon>Kickxellomycotina</taxon>
        <taxon>Kickxellomycetes</taxon>
        <taxon>Kickxellales</taxon>
        <taxon>Kickxellaceae</taxon>
        <taxon>Coemansia</taxon>
    </lineage>
</organism>
<keyword evidence="1" id="KW-0472">Membrane</keyword>
<dbReference type="EMBL" id="JANBOJ010000068">
    <property type="protein sequence ID" value="KAJ1723388.1"/>
    <property type="molecule type" value="Genomic_DNA"/>
</dbReference>
<feature type="signal peptide" evidence="2">
    <location>
        <begin position="1"/>
        <end position="19"/>
    </location>
</feature>
<keyword evidence="4" id="KW-1185">Reference proteome</keyword>
<evidence type="ECO:0000256" key="2">
    <source>
        <dbReference type="SAM" id="SignalP"/>
    </source>
</evidence>